<feature type="transmembrane region" description="Helical" evidence="1">
    <location>
        <begin position="79"/>
        <end position="103"/>
    </location>
</feature>
<evidence type="ECO:0000256" key="1">
    <source>
        <dbReference type="SAM" id="Phobius"/>
    </source>
</evidence>
<organism evidence="3 4">
    <name type="scientific">Nocardiopsis algeriensis</name>
    <dbReference type="NCBI Taxonomy" id="1478215"/>
    <lineage>
        <taxon>Bacteria</taxon>
        <taxon>Bacillati</taxon>
        <taxon>Actinomycetota</taxon>
        <taxon>Actinomycetes</taxon>
        <taxon>Streptosporangiales</taxon>
        <taxon>Nocardiopsidaceae</taxon>
        <taxon>Nocardiopsis</taxon>
    </lineage>
</organism>
<dbReference type="InterPro" id="IPR052710">
    <property type="entry name" value="CAAX_protease"/>
</dbReference>
<reference evidence="3 4" key="1">
    <citation type="submission" date="2020-08" db="EMBL/GenBank/DDBJ databases">
        <title>Genomic Encyclopedia of Type Strains, Phase III (KMG-III): the genomes of soil and plant-associated and newly described type strains.</title>
        <authorList>
            <person name="Whitman W."/>
        </authorList>
    </citation>
    <scope>NUCLEOTIDE SEQUENCE [LARGE SCALE GENOMIC DNA]</scope>
    <source>
        <strain evidence="3 4">CECT 8712</strain>
    </source>
</reference>
<dbReference type="Pfam" id="PF02517">
    <property type="entry name" value="Rce1-like"/>
    <property type="match status" value="1"/>
</dbReference>
<comment type="caution">
    <text evidence="3">The sequence shown here is derived from an EMBL/GenBank/DDBJ whole genome shotgun (WGS) entry which is preliminary data.</text>
</comment>
<keyword evidence="1" id="KW-0812">Transmembrane</keyword>
<dbReference type="RefSeq" id="WP_184293048.1">
    <property type="nucleotide sequence ID" value="NZ_JACHJO010000011.1"/>
</dbReference>
<dbReference type="GO" id="GO:0006508">
    <property type="term" value="P:proteolysis"/>
    <property type="evidence" value="ECO:0007669"/>
    <property type="project" value="UniProtKB-KW"/>
</dbReference>
<keyword evidence="4" id="KW-1185">Reference proteome</keyword>
<accession>A0A841ITF5</accession>
<dbReference type="GO" id="GO:0080120">
    <property type="term" value="P:CAAX-box protein maturation"/>
    <property type="evidence" value="ECO:0007669"/>
    <property type="project" value="UniProtKB-ARBA"/>
</dbReference>
<evidence type="ECO:0000313" key="4">
    <source>
        <dbReference type="Proteomes" id="UP000536604"/>
    </source>
</evidence>
<dbReference type="EMBL" id="JACHJO010000011">
    <property type="protein sequence ID" value="MBB6121594.1"/>
    <property type="molecule type" value="Genomic_DNA"/>
</dbReference>
<feature type="transmembrane region" description="Helical" evidence="1">
    <location>
        <begin position="173"/>
        <end position="190"/>
    </location>
</feature>
<dbReference type="Proteomes" id="UP000536604">
    <property type="component" value="Unassembled WGS sequence"/>
</dbReference>
<gene>
    <name evidence="3" type="ORF">FHS13_003568</name>
</gene>
<evidence type="ECO:0000313" key="3">
    <source>
        <dbReference type="EMBL" id="MBB6121594.1"/>
    </source>
</evidence>
<feature type="domain" description="CAAX prenyl protease 2/Lysostaphin resistance protein A-like" evidence="2">
    <location>
        <begin position="122"/>
        <end position="208"/>
    </location>
</feature>
<feature type="transmembrane region" description="Helical" evidence="1">
    <location>
        <begin position="221"/>
        <end position="241"/>
    </location>
</feature>
<keyword evidence="3" id="KW-0378">Hydrolase</keyword>
<dbReference type="GO" id="GO:0004175">
    <property type="term" value="F:endopeptidase activity"/>
    <property type="evidence" value="ECO:0007669"/>
    <property type="project" value="UniProtKB-ARBA"/>
</dbReference>
<proteinExistence type="predicted"/>
<keyword evidence="1" id="KW-1133">Transmembrane helix</keyword>
<name>A0A841ITF5_9ACTN</name>
<feature type="transmembrane region" description="Helical" evidence="1">
    <location>
        <begin position="197"/>
        <end position="215"/>
    </location>
</feature>
<keyword evidence="1" id="KW-0472">Membrane</keyword>
<keyword evidence="3" id="KW-0645">Protease</keyword>
<feature type="transmembrane region" description="Helical" evidence="1">
    <location>
        <begin position="12"/>
        <end position="34"/>
    </location>
</feature>
<feature type="transmembrane region" description="Helical" evidence="1">
    <location>
        <begin position="40"/>
        <end position="58"/>
    </location>
</feature>
<dbReference type="AlphaFoldDB" id="A0A841ITF5"/>
<dbReference type="InterPro" id="IPR003675">
    <property type="entry name" value="Rce1/LyrA-like_dom"/>
</dbReference>
<evidence type="ECO:0000259" key="2">
    <source>
        <dbReference type="Pfam" id="PF02517"/>
    </source>
</evidence>
<sequence>MSDRGSRFRSWPAIIALCAAGLALYVIASFAAGLLSGSPVLGAAVAGPVVLGAVAIWRRRTFGAWSSRTVSGQAQEAQFWVFALLGLMMCFLGGQSLAVWLYARYGSPVFDAAQSAQGAVPAALLLFALIVAAPAGEEALIRGLIHPLLRCRWPVLPSALVSSVVFAALHGNLVQVAVALPLGMLLAFVYEHVGRLWPVVVLHALFNLTSVLVPVHLVEAMATPVVFSTALVGAASVLMVLHPARGRGDRDEKTPSPR</sequence>
<dbReference type="PANTHER" id="PTHR36435:SF1">
    <property type="entry name" value="CAAX AMINO TERMINAL PROTEASE FAMILY PROTEIN"/>
    <property type="match status" value="1"/>
</dbReference>
<dbReference type="PANTHER" id="PTHR36435">
    <property type="entry name" value="SLR1288 PROTEIN"/>
    <property type="match status" value="1"/>
</dbReference>
<protein>
    <submittedName>
        <fullName evidence="3">Membrane protease YdiL (CAAX protease family)</fullName>
    </submittedName>
</protein>